<dbReference type="PROSITE" id="PS51746">
    <property type="entry name" value="PPM_2"/>
    <property type="match status" value="1"/>
</dbReference>
<name>A0A4Q2DVL3_9AGAR</name>
<dbReference type="SUPFAM" id="SSF81606">
    <property type="entry name" value="PP2C-like"/>
    <property type="match status" value="1"/>
</dbReference>
<dbReference type="EMBL" id="SDEE01000015">
    <property type="protein sequence ID" value="RXW24680.1"/>
    <property type="molecule type" value="Genomic_DNA"/>
</dbReference>
<dbReference type="CDD" id="cd00143">
    <property type="entry name" value="PP2Cc"/>
    <property type="match status" value="1"/>
</dbReference>
<gene>
    <name evidence="3" type="ORF">EST38_g1175</name>
</gene>
<dbReference type="GO" id="GO:0004741">
    <property type="term" value="F:[pyruvate dehydrogenase (acetyl-transferring)]-phosphatase activity"/>
    <property type="evidence" value="ECO:0007669"/>
    <property type="project" value="TreeGrafter"/>
</dbReference>
<feature type="region of interest" description="Disordered" evidence="1">
    <location>
        <begin position="297"/>
        <end position="316"/>
    </location>
</feature>
<feature type="compositionally biased region" description="Basic and acidic residues" evidence="1">
    <location>
        <begin position="454"/>
        <end position="463"/>
    </location>
</feature>
<keyword evidence="4" id="KW-1185">Reference proteome</keyword>
<feature type="domain" description="PPM-type phosphatase" evidence="2">
    <location>
        <begin position="85"/>
        <end position="517"/>
    </location>
</feature>
<dbReference type="Pfam" id="PF00481">
    <property type="entry name" value="PP2C"/>
    <property type="match status" value="1"/>
</dbReference>
<sequence length="536" mass="58121">MLRRTWRPLAAAAAIGGPAYVYYQYRTKPETFELAVRARGADGKPEMQTRSFPLLPMKVLEARLQQNATSNTHHRPGGIVWKHTTASLASNDPLEDANANAIVTRDDADPAGPGDFLFFAVMDGHGGYETSQLLSKVLIKAVASKVFALNSTNAPASSATGWLDALKSALWLSSPKPSQATSSSPDSDPQRVSTAIVDAFTELDQEILNAPLRVLAGSVDEETRKKGVIPDLSKHPLGLKTMHPAISGSCALMAVFDTAHRNLYVAVTGDSRAVAGVWEPTDDGKGVWRVEALTEDQTGRNPSELARMQSEHPKDEENDVIRNGRVLGGLEPTRAFGDARYKWPRAIQETLNQAFFVGNGTSMRPAPSLFKTPPYVTSRPEVTHRSLPLPSEGISASQKPKYFLVMATDGLWDELSNEDVVSLVGGHLQGLKGNVPKAQLPDLVPTSTGSAGVEGKREKKANKTEGSWAFADENVSAHLIRNALGGGDEPDLRLRMSIPAPWSRRNRDDVTVTVVWWEEGGESQPQVISEQVKAKL</sequence>
<dbReference type="AlphaFoldDB" id="A0A4Q2DVL3"/>
<proteinExistence type="predicted"/>
<dbReference type="InterPro" id="IPR001932">
    <property type="entry name" value="PPM-type_phosphatase-like_dom"/>
</dbReference>
<dbReference type="Gene3D" id="3.60.40.10">
    <property type="entry name" value="PPM-type phosphatase domain"/>
    <property type="match status" value="1"/>
</dbReference>
<evidence type="ECO:0000256" key="1">
    <source>
        <dbReference type="SAM" id="MobiDB-lite"/>
    </source>
</evidence>
<organism evidence="3 4">
    <name type="scientific">Candolleomyces aberdarensis</name>
    <dbReference type="NCBI Taxonomy" id="2316362"/>
    <lineage>
        <taxon>Eukaryota</taxon>
        <taxon>Fungi</taxon>
        <taxon>Dikarya</taxon>
        <taxon>Basidiomycota</taxon>
        <taxon>Agaricomycotina</taxon>
        <taxon>Agaricomycetes</taxon>
        <taxon>Agaricomycetidae</taxon>
        <taxon>Agaricales</taxon>
        <taxon>Agaricineae</taxon>
        <taxon>Psathyrellaceae</taxon>
        <taxon>Candolleomyces</taxon>
    </lineage>
</organism>
<dbReference type="OrthoDB" id="420076at2759"/>
<dbReference type="STRING" id="2316362.A0A4Q2DVL3"/>
<dbReference type="PANTHER" id="PTHR13832">
    <property type="entry name" value="PROTEIN PHOSPHATASE 2C"/>
    <property type="match status" value="1"/>
</dbReference>
<protein>
    <recommendedName>
        <fullName evidence="2">PPM-type phosphatase domain-containing protein</fullName>
    </recommendedName>
</protein>
<feature type="region of interest" description="Disordered" evidence="1">
    <location>
        <begin position="445"/>
        <end position="464"/>
    </location>
</feature>
<dbReference type="Proteomes" id="UP000290288">
    <property type="component" value="Unassembled WGS sequence"/>
</dbReference>
<evidence type="ECO:0000259" key="2">
    <source>
        <dbReference type="PROSITE" id="PS51746"/>
    </source>
</evidence>
<comment type="caution">
    <text evidence="3">The sequence shown here is derived from an EMBL/GenBank/DDBJ whole genome shotgun (WGS) entry which is preliminary data.</text>
</comment>
<dbReference type="GO" id="GO:0005739">
    <property type="term" value="C:mitochondrion"/>
    <property type="evidence" value="ECO:0007669"/>
    <property type="project" value="TreeGrafter"/>
</dbReference>
<dbReference type="SMART" id="SM00332">
    <property type="entry name" value="PP2Cc"/>
    <property type="match status" value="1"/>
</dbReference>
<evidence type="ECO:0000313" key="3">
    <source>
        <dbReference type="EMBL" id="RXW24680.1"/>
    </source>
</evidence>
<dbReference type="InterPro" id="IPR015655">
    <property type="entry name" value="PP2C"/>
</dbReference>
<dbReference type="PANTHER" id="PTHR13832:SF792">
    <property type="entry name" value="GM14286P"/>
    <property type="match status" value="1"/>
</dbReference>
<accession>A0A4Q2DVL3</accession>
<feature type="region of interest" description="Disordered" evidence="1">
    <location>
        <begin position="371"/>
        <end position="392"/>
    </location>
</feature>
<evidence type="ECO:0000313" key="4">
    <source>
        <dbReference type="Proteomes" id="UP000290288"/>
    </source>
</evidence>
<dbReference type="InterPro" id="IPR036457">
    <property type="entry name" value="PPM-type-like_dom_sf"/>
</dbReference>
<reference evidence="3 4" key="1">
    <citation type="submission" date="2019-01" db="EMBL/GenBank/DDBJ databases">
        <title>Draft genome sequence of Psathyrella aberdarensis IHI B618.</title>
        <authorList>
            <person name="Buettner E."/>
            <person name="Kellner H."/>
        </authorList>
    </citation>
    <scope>NUCLEOTIDE SEQUENCE [LARGE SCALE GENOMIC DNA]</scope>
    <source>
        <strain evidence="3 4">IHI B618</strain>
    </source>
</reference>